<dbReference type="EMBL" id="PDLN01000023">
    <property type="protein sequence ID" value="RDW57268.1"/>
    <property type="molecule type" value="Genomic_DNA"/>
</dbReference>
<dbReference type="Proteomes" id="UP000256328">
    <property type="component" value="Unassembled WGS sequence"/>
</dbReference>
<organism evidence="1 2">
    <name type="scientific">Coleophoma crateriformis</name>
    <dbReference type="NCBI Taxonomy" id="565419"/>
    <lineage>
        <taxon>Eukaryota</taxon>
        <taxon>Fungi</taxon>
        <taxon>Dikarya</taxon>
        <taxon>Ascomycota</taxon>
        <taxon>Pezizomycotina</taxon>
        <taxon>Leotiomycetes</taxon>
        <taxon>Helotiales</taxon>
        <taxon>Dermateaceae</taxon>
        <taxon>Coleophoma</taxon>
    </lineage>
</organism>
<protein>
    <recommendedName>
        <fullName evidence="3">Heterokaryon incompatibility domain-containing protein</fullName>
    </recommendedName>
</protein>
<dbReference type="AlphaFoldDB" id="A0A3D8Q6J5"/>
<dbReference type="PANTHER" id="PTHR39596">
    <property type="match status" value="1"/>
</dbReference>
<reference evidence="1 2" key="1">
    <citation type="journal article" date="2018" name="IMA Fungus">
        <title>IMA Genome-F 9: Draft genome sequence of Annulohypoxylon stygium, Aspergillus mulundensis, Berkeleyomyces basicola (syn. Thielaviopsis basicola), Ceratocystis smalleyi, two Cercospora beticola strains, Coleophoma cylindrospora, Fusarium fracticaudum, Phialophora cf. hyalina, and Morchella septimelata.</title>
        <authorList>
            <person name="Wingfield B.D."/>
            <person name="Bills G.F."/>
            <person name="Dong Y."/>
            <person name="Huang W."/>
            <person name="Nel W.J."/>
            <person name="Swalarsk-Parry B.S."/>
            <person name="Vaghefi N."/>
            <person name="Wilken P.M."/>
            <person name="An Z."/>
            <person name="de Beer Z.W."/>
            <person name="De Vos L."/>
            <person name="Chen L."/>
            <person name="Duong T.A."/>
            <person name="Gao Y."/>
            <person name="Hammerbacher A."/>
            <person name="Kikkert J.R."/>
            <person name="Li Y."/>
            <person name="Li H."/>
            <person name="Li K."/>
            <person name="Li Q."/>
            <person name="Liu X."/>
            <person name="Ma X."/>
            <person name="Naidoo K."/>
            <person name="Pethybridge S.J."/>
            <person name="Sun J."/>
            <person name="Steenkamp E.T."/>
            <person name="van der Nest M.A."/>
            <person name="van Wyk S."/>
            <person name="Wingfield M.J."/>
            <person name="Xiong C."/>
            <person name="Yue Q."/>
            <person name="Zhang X."/>
        </authorList>
    </citation>
    <scope>NUCLEOTIDE SEQUENCE [LARGE SCALE GENOMIC DNA]</scope>
    <source>
        <strain evidence="1 2">BP5796</strain>
    </source>
</reference>
<comment type="caution">
    <text evidence="1">The sequence shown here is derived from an EMBL/GenBank/DDBJ whole genome shotgun (WGS) entry which is preliminary data.</text>
</comment>
<sequence length="816" mass="91811">MDLSPTAFDPEQLNSIWKDGCDRCPIFPEQTNERFRNDTLHCDDLSFDADGTRMDDCARQNALNSLWTQLLTMTKDPAIHFKSLDSAVSERLVCQYQASELDPRVSAEVAVERASHLLTRLPAVPSQIDLTSYLWGDPSQAKPLRGYLTSNTSRDDNSANSRSAWAQLQVVSRVSSAVLKLSLLVTTCGNSRYSLGLSIKSFIDFVSGLIDAGTSFNRNSREYEIVGSSILTAFLWTTWQRSLMLFFWFVLKTHLALGYNHEWDTMLALRGCSQLMNPSVRETLYGWANSRHRYMCSWAFELLKSSRASMGIDFRRLHTRFSELHAGKAARCQFESDSACDGSHPLRCGRFLDKRLVQEEQSLHDEPCTGFCPKMAWNKESFMSVQGPTAVSLKTSSRQITYTQATESTLAISHVWSHGQGSRPHVGINKCLHRRYVGIAKALGCTSYWIDSMCIPDSHDLRSEAIGYINRIFADSKVTLVCDKDLMAIDISNLTRELLESILATFFVCDWNVRAWTLLEAMKGSHAIHILCKSNRVISLREALARTHQSGSVDIAILCLTAQHLIPSSTEAFRRSSSRQSTEVAGSLLSHRHATRENDDIVIWSLLSSPTVFKSAEQMWKSKINHRVATAYLISNTPRIDNIKGFSWAPKTPYIRMSTDHLSSDPLGPYNSFEGSNSELGLVTRHGLLAQWLVYHVLWDDAPIYRDYPVTMTSLSVSGERTQTVLPGQRIKNKCWELVESFRGHYANVVLLQPLMTSGGQAYDRSRNRGESHGDVFAICVSHDMERWTWKAVQAWPSSGSLASLPPLVSDKLLIE</sequence>
<accession>A0A3D8Q6J5</accession>
<dbReference type="OrthoDB" id="4609084at2759"/>
<evidence type="ECO:0000313" key="2">
    <source>
        <dbReference type="Proteomes" id="UP000256328"/>
    </source>
</evidence>
<evidence type="ECO:0000313" key="1">
    <source>
        <dbReference type="EMBL" id="RDW57268.1"/>
    </source>
</evidence>
<dbReference type="PANTHER" id="PTHR39596:SF4">
    <property type="entry name" value="HET DOMAIN PROTEIN (AFU_ORTHOLOGUE AFUA_3G03140)-RELATED"/>
    <property type="match status" value="1"/>
</dbReference>
<keyword evidence="2" id="KW-1185">Reference proteome</keyword>
<gene>
    <name evidence="1" type="ORF">BP5796_12718</name>
</gene>
<evidence type="ECO:0008006" key="3">
    <source>
        <dbReference type="Google" id="ProtNLM"/>
    </source>
</evidence>
<proteinExistence type="predicted"/>
<name>A0A3D8Q6J5_9HELO</name>